<name>A0A0H5RU26_9EUKA</name>
<feature type="region of interest" description="Disordered" evidence="1">
    <location>
        <begin position="153"/>
        <end position="187"/>
    </location>
</feature>
<feature type="compositionally biased region" description="Polar residues" evidence="1">
    <location>
        <begin position="90"/>
        <end position="104"/>
    </location>
</feature>
<feature type="compositionally biased region" description="Basic and acidic residues" evidence="1">
    <location>
        <begin position="119"/>
        <end position="129"/>
    </location>
</feature>
<evidence type="ECO:0000313" key="3">
    <source>
        <dbReference type="EMBL" id="CRZ12244.1"/>
    </source>
</evidence>
<reference evidence="3" key="1">
    <citation type="submission" date="2015-04" db="EMBL/GenBank/DDBJ databases">
        <title>The genome sequence of the plant pathogenic Rhizarian Plasmodiophora brassicae reveals insights in its biotrophic life cycle and the origin of chitin synthesis.</title>
        <authorList>
            <person name="Schwelm A."/>
            <person name="Fogelqvist J."/>
            <person name="Knaust A."/>
            <person name="Julke S."/>
            <person name="Lilja T."/>
            <person name="Dhandapani V."/>
            <person name="Bonilla-Rosso G."/>
            <person name="Karlsson M."/>
            <person name="Shevchenko A."/>
            <person name="Choi S.R."/>
            <person name="Kim H.G."/>
            <person name="Park J.Y."/>
            <person name="Lim Y.P."/>
            <person name="Ludwig-Muller J."/>
            <person name="Dixelius C."/>
        </authorList>
    </citation>
    <scope>NUCLEOTIDE SEQUENCE</scope>
    <source>
        <tissue evidence="3">Potato root galls</tissue>
    </source>
</reference>
<feature type="compositionally biased region" description="Basic and acidic residues" evidence="1">
    <location>
        <begin position="157"/>
        <end position="169"/>
    </location>
</feature>
<sequence>MRTIMCMIVFLGIIFSSNARHKDGGGINHCSLPNPALESAFSHFRKHVVEYVETHPNINKQDAIELENAAHRHREVVINEFINMLRANTSPMSRDSHQPGTILNSYGEGPAPKGSESQGSHDKKIDQGEVKKSKYTSVLEYLKTVWRRFLTKFKGRRSNDGPDADKDYNNKVPNIEVHTQKPQKLKR</sequence>
<feature type="chain" id="PRO_5005224218" evidence="2">
    <location>
        <begin position="20"/>
        <end position="187"/>
    </location>
</feature>
<proteinExistence type="predicted"/>
<organism evidence="3">
    <name type="scientific">Spongospora subterranea</name>
    <dbReference type="NCBI Taxonomy" id="70186"/>
    <lineage>
        <taxon>Eukaryota</taxon>
        <taxon>Sar</taxon>
        <taxon>Rhizaria</taxon>
        <taxon>Endomyxa</taxon>
        <taxon>Phytomyxea</taxon>
        <taxon>Plasmodiophorida</taxon>
        <taxon>Plasmodiophoridae</taxon>
        <taxon>Spongospora</taxon>
    </lineage>
</organism>
<feature type="signal peptide" evidence="2">
    <location>
        <begin position="1"/>
        <end position="19"/>
    </location>
</feature>
<feature type="region of interest" description="Disordered" evidence="1">
    <location>
        <begin position="90"/>
        <end position="129"/>
    </location>
</feature>
<dbReference type="AlphaFoldDB" id="A0A0H5RU26"/>
<dbReference type="EMBL" id="HACM01011802">
    <property type="protein sequence ID" value="CRZ12244.1"/>
    <property type="molecule type" value="Transcribed_RNA"/>
</dbReference>
<evidence type="ECO:0000256" key="2">
    <source>
        <dbReference type="SAM" id="SignalP"/>
    </source>
</evidence>
<evidence type="ECO:0000256" key="1">
    <source>
        <dbReference type="SAM" id="MobiDB-lite"/>
    </source>
</evidence>
<accession>A0A0H5RU26</accession>
<keyword evidence="2" id="KW-0732">Signal</keyword>
<protein>
    <submittedName>
        <fullName evidence="3">Uncharacterized protein</fullName>
    </submittedName>
</protein>